<evidence type="ECO:0000313" key="13">
    <source>
        <dbReference type="EMBL" id="ERL84371.1"/>
    </source>
</evidence>
<keyword evidence="15" id="KW-1185">Reference proteome</keyword>
<dbReference type="GO" id="GO:0140042">
    <property type="term" value="P:lipid droplet formation"/>
    <property type="evidence" value="ECO:0007669"/>
    <property type="project" value="UniProtKB-ARBA"/>
</dbReference>
<evidence type="ECO:0000313" key="12">
    <source>
        <dbReference type="EMBL" id="ERL83326.1"/>
    </source>
</evidence>
<dbReference type="OrthoDB" id="3990054at2759"/>
<evidence type="ECO:0000256" key="6">
    <source>
        <dbReference type="ARBA" id="ARBA00023098"/>
    </source>
</evidence>
<keyword evidence="5 9" id="KW-1133">Transmembrane helix</keyword>
<dbReference type="KEGG" id="dpa:109543365"/>
<evidence type="ECO:0000256" key="9">
    <source>
        <dbReference type="SAM" id="Phobius"/>
    </source>
</evidence>
<dbReference type="STRING" id="77166.J3JWT9"/>
<name>J3JWT9_DENPD</name>
<evidence type="ECO:0000256" key="5">
    <source>
        <dbReference type="ARBA" id="ARBA00022989"/>
    </source>
</evidence>
<keyword evidence="3 9" id="KW-0812">Transmembrane</keyword>
<feature type="compositionally biased region" description="Acidic residues" evidence="8">
    <location>
        <begin position="307"/>
        <end position="319"/>
    </location>
</feature>
<reference evidence="14" key="3">
    <citation type="submission" date="2024-08" db="UniProtKB">
        <authorList>
            <consortium name="EnsemblMetazoa"/>
        </authorList>
    </citation>
    <scope>IDENTIFICATION</scope>
</reference>
<dbReference type="Proteomes" id="UP000019118">
    <property type="component" value="Unassembled WGS sequence"/>
</dbReference>
<feature type="transmembrane region" description="Helical" evidence="9">
    <location>
        <begin position="59"/>
        <end position="82"/>
    </location>
</feature>
<evidence type="ECO:0000256" key="2">
    <source>
        <dbReference type="ARBA" id="ARBA00022064"/>
    </source>
</evidence>
<accession>J3JWT9</accession>
<keyword evidence="7 9" id="KW-0472">Membrane</keyword>
<evidence type="ECO:0000256" key="3">
    <source>
        <dbReference type="ARBA" id="ARBA00022692"/>
    </source>
</evidence>
<dbReference type="PANTHER" id="PTHR21212">
    <property type="entry name" value="BERNARDINELLI-SEIP CONGENITAL LIPODYSTROPHY 2 HOMOLOG BSCL2 PROTEIN"/>
    <property type="match status" value="1"/>
</dbReference>
<sequence length="336" mass="38573">MTTISGLVRSVFQLGPRGFIRQRLKLPLIKFIHDTVSIYKSRTQTGVNNVKDVLIKGTIIALITSILVWLSILMYMAFYYVYVPSLKHERPVFLKFKPCGATYDCKEKPGMCTFPAAHVQLTSKQQILMMGQPYKVHLELEMPESPVNRELGMFMVCVDFKSHDGSTLANSCRSTMLHYKSIFLDTLYKVVFMPFFIFGSSEEKQIVHVELFSDYEESQYKPVTDIYVEVQSKRIEIYSAKFSVNAEFSGLRYVMFNWPVLSAALGITANLFFIALSCLMSWYQLINSEEYRSYIDSDKSLNVLLESDSDTSNTDEDESSSPTLRKRGKVEIEQLH</sequence>
<proteinExistence type="evidence at transcript level"/>
<evidence type="ECO:0000256" key="1">
    <source>
        <dbReference type="ARBA" id="ARBA00004477"/>
    </source>
</evidence>
<dbReference type="HOGENOM" id="CLU_049458_0_1_1"/>
<dbReference type="AlphaFoldDB" id="J3JWT9"/>
<evidence type="ECO:0000256" key="8">
    <source>
        <dbReference type="SAM" id="MobiDB-lite"/>
    </source>
</evidence>
<reference evidence="15 16" key="2">
    <citation type="journal article" date="2013" name="Genome Biol.">
        <title>Draft genome of the mountain pine beetle, Dendroctonus ponderosae Hopkins, a major forest pest.</title>
        <authorList>
            <person name="Keeling C.I."/>
            <person name="Yuen M.M."/>
            <person name="Liao N.Y."/>
            <person name="Docking T.R."/>
            <person name="Chan S.K."/>
            <person name="Taylor G.A."/>
            <person name="Palmquist D.L."/>
            <person name="Jackman S.D."/>
            <person name="Nguyen A."/>
            <person name="Li M."/>
            <person name="Henderson H."/>
            <person name="Janes J.K."/>
            <person name="Zhao Y."/>
            <person name="Pandoh P."/>
            <person name="Moore R."/>
            <person name="Sperling F.A."/>
            <person name="Huber D.P."/>
            <person name="Birol I."/>
            <person name="Jones S.J."/>
            <person name="Bohlmann J."/>
        </authorList>
    </citation>
    <scope>NUCLEOTIDE SEQUENCE</scope>
</reference>
<dbReference type="InterPro" id="IPR009617">
    <property type="entry name" value="Seipin"/>
</dbReference>
<keyword evidence="4" id="KW-0256">Endoplasmic reticulum</keyword>
<organism evidence="10">
    <name type="scientific">Dendroctonus ponderosae</name>
    <name type="common">Mountain pine beetle</name>
    <dbReference type="NCBI Taxonomy" id="77166"/>
    <lineage>
        <taxon>Eukaryota</taxon>
        <taxon>Metazoa</taxon>
        <taxon>Ecdysozoa</taxon>
        <taxon>Arthropoda</taxon>
        <taxon>Hexapoda</taxon>
        <taxon>Insecta</taxon>
        <taxon>Pterygota</taxon>
        <taxon>Neoptera</taxon>
        <taxon>Endopterygota</taxon>
        <taxon>Coleoptera</taxon>
        <taxon>Polyphaga</taxon>
        <taxon>Cucujiformia</taxon>
        <taxon>Curculionidae</taxon>
        <taxon>Scolytinae</taxon>
        <taxon>Dendroctonus</taxon>
    </lineage>
</organism>
<evidence type="ECO:0000256" key="7">
    <source>
        <dbReference type="ARBA" id="ARBA00023136"/>
    </source>
</evidence>
<evidence type="ECO:0000313" key="11">
    <source>
        <dbReference type="EMBL" id="ENN72189.1"/>
    </source>
</evidence>
<dbReference type="EMBL" id="KB629998">
    <property type="protein sequence ID" value="ERL83326.1"/>
    <property type="molecule type" value="Genomic_DNA"/>
</dbReference>
<dbReference type="EnsemblMetazoa" id="XM_019913046.1">
    <property type="protein sequence ID" value="XP_019768605.1"/>
    <property type="gene ID" value="LOC109543365"/>
</dbReference>
<dbReference type="EMBL" id="KB631549">
    <property type="protein sequence ID" value="ERL84371.1"/>
    <property type="molecule type" value="Genomic_DNA"/>
</dbReference>
<evidence type="ECO:0000313" key="10">
    <source>
        <dbReference type="EMBL" id="AEE62669.1"/>
    </source>
</evidence>
<protein>
    <recommendedName>
        <fullName evidence="2">Seipin</fullName>
    </recommendedName>
</protein>
<dbReference type="GO" id="GO:0006629">
    <property type="term" value="P:lipid metabolic process"/>
    <property type="evidence" value="ECO:0007669"/>
    <property type="project" value="UniProtKB-KW"/>
</dbReference>
<dbReference type="Proteomes" id="UP000030742">
    <property type="component" value="Unassembled WGS sequence"/>
</dbReference>
<gene>
    <name evidence="14" type="primary">109543365</name>
    <name evidence="12" type="ORF">D910_00221</name>
    <name evidence="13" type="ORF">D910_01799</name>
    <name evidence="11" type="ORF">YQE_11149</name>
</gene>
<feature type="transmembrane region" description="Helical" evidence="9">
    <location>
        <begin position="260"/>
        <end position="283"/>
    </location>
</feature>
<evidence type="ECO:0000256" key="4">
    <source>
        <dbReference type="ARBA" id="ARBA00022824"/>
    </source>
</evidence>
<feature type="region of interest" description="Disordered" evidence="8">
    <location>
        <begin position="306"/>
        <end position="336"/>
    </location>
</feature>
<reference evidence="10" key="1">
    <citation type="journal article" date="2012" name="Insect Biochem. Mol. Biol.">
        <title>Transcriptome and full-length cDNA resources for the mountain pine beetle, Dendroctonus ponderosae Hopkins, a major insect pest of pine forests.</title>
        <authorList>
            <person name="Keeling C.I."/>
            <person name="Henderson H."/>
            <person name="Li M."/>
            <person name="Yuen M."/>
            <person name="Clark E.L."/>
            <person name="Fraser J.D."/>
            <person name="Huber D.P."/>
            <person name="Liao N.Y."/>
            <person name="Roderick Docking T."/>
            <person name="Birol I."/>
            <person name="Chan S.K."/>
            <person name="Taylor G.A."/>
            <person name="Palmquist D."/>
            <person name="Jones S.J."/>
            <person name="Bohlmann J."/>
        </authorList>
    </citation>
    <scope>NUCLEOTIDE SEQUENCE</scope>
    <source>
        <tissue evidence="10">Midgut and adhering fatbody of emerged adults of both sexes 1</tissue>
    </source>
</reference>
<dbReference type="Pfam" id="PF06775">
    <property type="entry name" value="Seipin"/>
    <property type="match status" value="1"/>
</dbReference>
<dbReference type="CDD" id="cd23995">
    <property type="entry name" value="Seipin_BSCL2_like"/>
    <property type="match status" value="1"/>
</dbReference>
<dbReference type="PANTHER" id="PTHR21212:SF0">
    <property type="entry name" value="SEIPIN"/>
    <property type="match status" value="1"/>
</dbReference>
<dbReference type="OMA" id="IFLLSWY"/>
<dbReference type="EMBL" id="BT127707">
    <property type="protein sequence ID" value="AEE62669.1"/>
    <property type="molecule type" value="mRNA"/>
</dbReference>
<dbReference type="EMBL" id="KB741237">
    <property type="protein sequence ID" value="ENN72189.1"/>
    <property type="molecule type" value="Genomic_DNA"/>
</dbReference>
<evidence type="ECO:0000313" key="14">
    <source>
        <dbReference type="EnsemblMetazoa" id="XP_019768605.1"/>
    </source>
</evidence>
<dbReference type="GO" id="GO:0005789">
    <property type="term" value="C:endoplasmic reticulum membrane"/>
    <property type="evidence" value="ECO:0007669"/>
    <property type="project" value="UniProtKB-SubCell"/>
</dbReference>
<keyword evidence="6" id="KW-0443">Lipid metabolism</keyword>
<evidence type="ECO:0000313" key="15">
    <source>
        <dbReference type="Proteomes" id="UP000019118"/>
    </source>
</evidence>
<evidence type="ECO:0000313" key="16">
    <source>
        <dbReference type="Proteomes" id="UP000030742"/>
    </source>
</evidence>
<comment type="subcellular location">
    <subcellularLocation>
        <location evidence="1">Endoplasmic reticulum membrane</location>
        <topology evidence="1">Multi-pass membrane protein</topology>
    </subcellularLocation>
</comment>